<dbReference type="SUPFAM" id="SSF51735">
    <property type="entry name" value="NAD(P)-binding Rossmann-fold domains"/>
    <property type="match status" value="1"/>
</dbReference>
<evidence type="ECO:0000256" key="2">
    <source>
        <dbReference type="ARBA" id="ARBA00023002"/>
    </source>
</evidence>
<sequence length="244" mass="24802">MNAGARAALDGAHVVVIGGSSGIGLAAAAAIKAQGGHLTLVGRSASKLEAAAQQLGGARTVVADIASRTSIEASFASMTRIDHLVITAGSLHTGKLVDTDPDPLLVDLHERLAGPLYSIKAALPWLHARSSIVLTGGQYADRPPSSGAAIVAAAVSGVEALARALALELKPIRVNVVAPGLVDTPLFDVFGQETRSAIFKQAADSLPVGRAGRPEEIAEAISFLMSNGYVTGEVLHVDGGGRLV</sequence>
<dbReference type="OrthoDB" id="9806974at2"/>
<keyword evidence="5" id="KW-1185">Reference proteome</keyword>
<dbReference type="GO" id="GO:0016491">
    <property type="term" value="F:oxidoreductase activity"/>
    <property type="evidence" value="ECO:0007669"/>
    <property type="project" value="UniProtKB-KW"/>
</dbReference>
<dbReference type="Pfam" id="PF13561">
    <property type="entry name" value="adh_short_C2"/>
    <property type="match status" value="1"/>
</dbReference>
<comment type="similarity">
    <text evidence="1">Belongs to the short-chain dehydrogenases/reductases (SDR) family.</text>
</comment>
<dbReference type="Proteomes" id="UP000280434">
    <property type="component" value="Unassembled WGS sequence"/>
</dbReference>
<protein>
    <submittedName>
        <fullName evidence="4">SDR family oxidoreductase</fullName>
    </submittedName>
</protein>
<dbReference type="PANTHER" id="PTHR43477:SF1">
    <property type="entry name" value="DIHYDROANTICAPSIN 7-DEHYDROGENASE"/>
    <property type="match status" value="1"/>
</dbReference>
<dbReference type="RefSeq" id="WP_121274929.1">
    <property type="nucleotide sequence ID" value="NZ_RBZV01000001.1"/>
</dbReference>
<dbReference type="PANTHER" id="PTHR43477">
    <property type="entry name" value="DIHYDROANTICAPSIN 7-DEHYDROGENASE"/>
    <property type="match status" value="1"/>
</dbReference>
<dbReference type="SMART" id="SM00822">
    <property type="entry name" value="PKS_KR"/>
    <property type="match status" value="1"/>
</dbReference>
<keyword evidence="2" id="KW-0560">Oxidoreductase</keyword>
<dbReference type="InterPro" id="IPR051122">
    <property type="entry name" value="SDR_DHRS6-like"/>
</dbReference>
<evidence type="ECO:0000313" key="4">
    <source>
        <dbReference type="EMBL" id="RKP52216.1"/>
    </source>
</evidence>
<evidence type="ECO:0000259" key="3">
    <source>
        <dbReference type="SMART" id="SM00822"/>
    </source>
</evidence>
<accession>A0A494XTH3</accession>
<name>A0A494XTH3_9BURK</name>
<dbReference type="EMBL" id="RBZV01000001">
    <property type="protein sequence ID" value="RKP52216.1"/>
    <property type="molecule type" value="Genomic_DNA"/>
</dbReference>
<dbReference type="AlphaFoldDB" id="A0A494XTH3"/>
<dbReference type="PRINTS" id="PR00081">
    <property type="entry name" value="GDHRDH"/>
</dbReference>
<gene>
    <name evidence="4" type="ORF">D7S89_01365</name>
</gene>
<evidence type="ECO:0000256" key="1">
    <source>
        <dbReference type="ARBA" id="ARBA00006484"/>
    </source>
</evidence>
<dbReference type="Gene3D" id="3.40.50.720">
    <property type="entry name" value="NAD(P)-binding Rossmann-like Domain"/>
    <property type="match status" value="1"/>
</dbReference>
<evidence type="ECO:0000313" key="5">
    <source>
        <dbReference type="Proteomes" id="UP000280434"/>
    </source>
</evidence>
<proteinExistence type="inferred from homology"/>
<dbReference type="CDD" id="cd05233">
    <property type="entry name" value="SDR_c"/>
    <property type="match status" value="1"/>
</dbReference>
<feature type="domain" description="Ketoreductase" evidence="3">
    <location>
        <begin position="12"/>
        <end position="185"/>
    </location>
</feature>
<dbReference type="InterPro" id="IPR057326">
    <property type="entry name" value="KR_dom"/>
</dbReference>
<dbReference type="InterPro" id="IPR002347">
    <property type="entry name" value="SDR_fam"/>
</dbReference>
<reference evidence="4 5" key="1">
    <citation type="submission" date="2018-10" db="EMBL/GenBank/DDBJ databases">
        <title>Paraburkholderia sp. 7MK8-2, isolated from soil.</title>
        <authorList>
            <person name="Gao Z.-H."/>
            <person name="Qiu L.-H."/>
        </authorList>
    </citation>
    <scope>NUCLEOTIDE SEQUENCE [LARGE SCALE GENOMIC DNA]</scope>
    <source>
        <strain evidence="4 5">7MK8-2</strain>
    </source>
</reference>
<organism evidence="4 5">
    <name type="scientific">Trinickia fusca</name>
    <dbReference type="NCBI Taxonomy" id="2419777"/>
    <lineage>
        <taxon>Bacteria</taxon>
        <taxon>Pseudomonadati</taxon>
        <taxon>Pseudomonadota</taxon>
        <taxon>Betaproteobacteria</taxon>
        <taxon>Burkholderiales</taxon>
        <taxon>Burkholderiaceae</taxon>
        <taxon>Trinickia</taxon>
    </lineage>
</organism>
<comment type="caution">
    <text evidence="4">The sequence shown here is derived from an EMBL/GenBank/DDBJ whole genome shotgun (WGS) entry which is preliminary data.</text>
</comment>
<dbReference type="InterPro" id="IPR036291">
    <property type="entry name" value="NAD(P)-bd_dom_sf"/>
</dbReference>